<feature type="region of interest" description="Disordered" evidence="1">
    <location>
        <begin position="593"/>
        <end position="615"/>
    </location>
</feature>
<feature type="region of interest" description="Disordered" evidence="1">
    <location>
        <begin position="327"/>
        <end position="387"/>
    </location>
</feature>
<gene>
    <name evidence="2" type="ORF">AK812_SmicGene42200</name>
</gene>
<dbReference type="OrthoDB" id="430667at2759"/>
<reference evidence="2 3" key="1">
    <citation type="submission" date="2016-02" db="EMBL/GenBank/DDBJ databases">
        <title>Genome analysis of coral dinoflagellate symbionts highlights evolutionary adaptations to a symbiotic lifestyle.</title>
        <authorList>
            <person name="Aranda M."/>
            <person name="Li Y."/>
            <person name="Liew Y.J."/>
            <person name="Baumgarten S."/>
            <person name="Simakov O."/>
            <person name="Wilson M."/>
            <person name="Piel J."/>
            <person name="Ashoor H."/>
            <person name="Bougouffa S."/>
            <person name="Bajic V.B."/>
            <person name="Ryu T."/>
            <person name="Ravasi T."/>
            <person name="Bayer T."/>
            <person name="Micklem G."/>
            <person name="Kim H."/>
            <person name="Bhak J."/>
            <person name="Lajeunesse T.C."/>
            <person name="Voolstra C.R."/>
        </authorList>
    </citation>
    <scope>NUCLEOTIDE SEQUENCE [LARGE SCALE GENOMIC DNA]</scope>
    <source>
        <strain evidence="2 3">CCMP2467</strain>
    </source>
</reference>
<dbReference type="Proteomes" id="UP000186817">
    <property type="component" value="Unassembled WGS sequence"/>
</dbReference>
<proteinExistence type="predicted"/>
<protein>
    <submittedName>
        <fullName evidence="2">Uncharacterized protein</fullName>
    </submittedName>
</protein>
<dbReference type="EMBL" id="LSRX01001725">
    <property type="protein sequence ID" value="OLP77704.1"/>
    <property type="molecule type" value="Genomic_DNA"/>
</dbReference>
<name>A0A1Q9C454_SYMMI</name>
<evidence type="ECO:0000313" key="3">
    <source>
        <dbReference type="Proteomes" id="UP000186817"/>
    </source>
</evidence>
<keyword evidence="3" id="KW-1185">Reference proteome</keyword>
<dbReference type="AlphaFoldDB" id="A0A1Q9C454"/>
<accession>A0A1Q9C454</accession>
<evidence type="ECO:0000313" key="2">
    <source>
        <dbReference type="EMBL" id="OLP77704.1"/>
    </source>
</evidence>
<evidence type="ECO:0000256" key="1">
    <source>
        <dbReference type="SAM" id="MobiDB-lite"/>
    </source>
</evidence>
<comment type="caution">
    <text evidence="2">The sequence shown here is derived from an EMBL/GenBank/DDBJ whole genome shotgun (WGS) entry which is preliminary data.</text>
</comment>
<feature type="compositionally biased region" description="Acidic residues" evidence="1">
    <location>
        <begin position="361"/>
        <end position="373"/>
    </location>
</feature>
<sequence length="615" mass="67353">MAASPVFPAGELNDVEILDRISERFAELEASVSPVPLLEARISELDRLVKALITQRGGETLEINVDEYFPHVRLAEAGINISEHDEHDSALKFPTISGKEFESEVSKLSRRRSSFDPPKMDTITEKVLDTQTKEYYRFGESTWDLFLFIGTGALGPLGSCQTFVLAVVNVIMQIVFVGIAWYNFLEPEVDERSILHALRWRRSSGHALSEYDAQSQTSLAERVCSLDKLELAARHAGEEGEACPVCGWVVELADDEVIVGTAVTPATARIPGSVEGASGSEKLRFIKIPRASVTTSQPQTWKGNHPHELPSWVSSRACWRAAGAKDLESSEADAQPAAAGKKSSKKGLSQELRDLSHLFGDGDDSESDEDDEIGQATQEEPRKKKKQEIDVQALLADGLAKGQSASEMLPLALLAMVVKKGKESKAKNSSHHGGFSSDSESDEADFSKSGMKAVVSLNKLHARIKNRPAKIYQEFEREIVEDMGIVAGQAWTIRDYLKKQAWGKFKGIFRCAVMDAAAYEMLRAGETESATAQVAQNMKAKLQAVMSGGDWEAGWLLTGLADPLSRREFAGSKQEMAVVSGYLEALSKLKKKVREAGQGNHGDEEDDEGGKSHRK</sequence>
<organism evidence="2 3">
    <name type="scientific">Symbiodinium microadriaticum</name>
    <name type="common">Dinoflagellate</name>
    <name type="synonym">Zooxanthella microadriatica</name>
    <dbReference type="NCBI Taxonomy" id="2951"/>
    <lineage>
        <taxon>Eukaryota</taxon>
        <taxon>Sar</taxon>
        <taxon>Alveolata</taxon>
        <taxon>Dinophyceae</taxon>
        <taxon>Suessiales</taxon>
        <taxon>Symbiodiniaceae</taxon>
        <taxon>Symbiodinium</taxon>
    </lineage>
</organism>